<dbReference type="Proteomes" id="UP000567293">
    <property type="component" value="Unassembled WGS sequence"/>
</dbReference>
<evidence type="ECO:0000313" key="3">
    <source>
        <dbReference type="Proteomes" id="UP000567293"/>
    </source>
</evidence>
<feature type="region of interest" description="Disordered" evidence="1">
    <location>
        <begin position="30"/>
        <end position="55"/>
    </location>
</feature>
<proteinExistence type="predicted"/>
<dbReference type="EMBL" id="JACDQQ010000210">
    <property type="protein sequence ID" value="MBA0083758.1"/>
    <property type="molecule type" value="Genomic_DNA"/>
</dbReference>
<reference evidence="2" key="1">
    <citation type="submission" date="2020-06" db="EMBL/GenBank/DDBJ databases">
        <title>Legume-microbial interactions unlock mineral nutrients during tropical forest succession.</title>
        <authorList>
            <person name="Epihov D.Z."/>
        </authorList>
    </citation>
    <scope>NUCLEOTIDE SEQUENCE [LARGE SCALE GENOMIC DNA]</scope>
    <source>
        <strain evidence="2">Pan2503</strain>
    </source>
</reference>
<protein>
    <submittedName>
        <fullName evidence="2">Uncharacterized protein</fullName>
    </submittedName>
</protein>
<evidence type="ECO:0000313" key="2">
    <source>
        <dbReference type="EMBL" id="MBA0083758.1"/>
    </source>
</evidence>
<name>A0A7V8SVC0_9BACT</name>
<comment type="caution">
    <text evidence="2">The sequence shown here is derived from an EMBL/GenBank/DDBJ whole genome shotgun (WGS) entry which is preliminary data.</text>
</comment>
<gene>
    <name evidence="2" type="ORF">HRJ53_02065</name>
</gene>
<dbReference type="AlphaFoldDB" id="A0A7V8SVC0"/>
<evidence type="ECO:0000256" key="1">
    <source>
        <dbReference type="SAM" id="MobiDB-lite"/>
    </source>
</evidence>
<accession>A0A7V8SVC0</accession>
<feature type="compositionally biased region" description="Gly residues" evidence="1">
    <location>
        <begin position="44"/>
        <end position="55"/>
    </location>
</feature>
<keyword evidence="3" id="KW-1185">Reference proteome</keyword>
<sequence>MAAVRQEMPMPLLSISPVNWTSRLLNRSGVLREDDGQNDDEAGKVGGGPGGVLPA</sequence>
<organism evidence="2 3">
    <name type="scientific">Candidatus Acidiferrum panamense</name>
    <dbReference type="NCBI Taxonomy" id="2741543"/>
    <lineage>
        <taxon>Bacteria</taxon>
        <taxon>Pseudomonadati</taxon>
        <taxon>Acidobacteriota</taxon>
        <taxon>Terriglobia</taxon>
        <taxon>Candidatus Acidiferrales</taxon>
        <taxon>Candidatus Acidiferrum</taxon>
    </lineage>
</organism>